<evidence type="ECO:0000256" key="1">
    <source>
        <dbReference type="SAM" id="Coils"/>
    </source>
</evidence>
<feature type="region of interest" description="Disordered" evidence="2">
    <location>
        <begin position="78"/>
        <end position="183"/>
    </location>
</feature>
<reference evidence="4 5" key="1">
    <citation type="submission" date="2017-02" db="EMBL/GenBank/DDBJ databases">
        <authorList>
            <person name="Peterson S.W."/>
        </authorList>
    </citation>
    <scope>NUCLEOTIDE SEQUENCE [LARGE SCALE GENOMIC DNA]</scope>
    <source>
        <strain evidence="4 5">DSM 16080</strain>
    </source>
</reference>
<dbReference type="Pfam" id="PF13174">
    <property type="entry name" value="TPR_6"/>
    <property type="match status" value="1"/>
</dbReference>
<dbReference type="GO" id="GO:0051301">
    <property type="term" value="P:cell division"/>
    <property type="evidence" value="ECO:0007669"/>
    <property type="project" value="InterPro"/>
</dbReference>
<organism evidence="4 5">
    <name type="scientific">Paucidesulfovibrio gracilis DSM 16080</name>
    <dbReference type="NCBI Taxonomy" id="1121449"/>
    <lineage>
        <taxon>Bacteria</taxon>
        <taxon>Pseudomonadati</taxon>
        <taxon>Thermodesulfobacteriota</taxon>
        <taxon>Desulfovibrionia</taxon>
        <taxon>Desulfovibrionales</taxon>
        <taxon>Desulfovibrionaceae</taxon>
        <taxon>Paucidesulfovibrio</taxon>
    </lineage>
</organism>
<dbReference type="SUPFAM" id="SSF48452">
    <property type="entry name" value="TPR-like"/>
    <property type="match status" value="1"/>
</dbReference>
<dbReference type="RefSeq" id="WP_078718090.1">
    <property type="nucleotide sequence ID" value="NZ_FUYC01000019.1"/>
</dbReference>
<dbReference type="InterPro" id="IPR011990">
    <property type="entry name" value="TPR-like_helical_dom_sf"/>
</dbReference>
<feature type="signal peptide" evidence="3">
    <location>
        <begin position="1"/>
        <end position="29"/>
    </location>
</feature>
<dbReference type="Proteomes" id="UP000190027">
    <property type="component" value="Unassembled WGS sequence"/>
</dbReference>
<evidence type="ECO:0000256" key="2">
    <source>
        <dbReference type="SAM" id="MobiDB-lite"/>
    </source>
</evidence>
<keyword evidence="3" id="KW-0732">Signal</keyword>
<proteinExistence type="inferred from homology"/>
<feature type="compositionally biased region" description="Polar residues" evidence="2">
    <location>
        <begin position="169"/>
        <end position="183"/>
    </location>
</feature>
<dbReference type="OrthoDB" id="9781271at2"/>
<dbReference type="STRING" id="1121449.SAMN02745704_02554"/>
<dbReference type="PROSITE" id="PS51257">
    <property type="entry name" value="PROKAR_LIPOPROTEIN"/>
    <property type="match status" value="1"/>
</dbReference>
<dbReference type="InterPro" id="IPR034706">
    <property type="entry name" value="CpoB"/>
</dbReference>
<dbReference type="InterPro" id="IPR014162">
    <property type="entry name" value="CpoB_C"/>
</dbReference>
<dbReference type="Gene3D" id="1.25.40.10">
    <property type="entry name" value="Tetratricopeptide repeat domain"/>
    <property type="match status" value="1"/>
</dbReference>
<keyword evidence="5" id="KW-1185">Reference proteome</keyword>
<evidence type="ECO:0000256" key="3">
    <source>
        <dbReference type="SAM" id="SignalP"/>
    </source>
</evidence>
<dbReference type="EMBL" id="FUYC01000019">
    <property type="protein sequence ID" value="SKA94141.1"/>
    <property type="molecule type" value="Genomic_DNA"/>
</dbReference>
<dbReference type="InterPro" id="IPR019734">
    <property type="entry name" value="TPR_rpt"/>
</dbReference>
<dbReference type="NCBIfam" id="TIGR02795">
    <property type="entry name" value="tol_pal_ybgF"/>
    <property type="match status" value="1"/>
</dbReference>
<feature type="coiled-coil region" evidence="1">
    <location>
        <begin position="35"/>
        <end position="73"/>
    </location>
</feature>
<sequence>MNRILLPLLLGTVLLSAGCAANMSTTADASREWRLQTLEESFLDFQEEQRRAAEEERRADREIMNRLDRLEHRVSEILGPGEELPAESPVERPAEGMAQNPFEPGATADSQQAMSSPAGMAPGAPQVSEPEMAEPLPAPVQAGPESGEEKPWAQVPGPALEAHARKPQPKTSTPPSHSSQYNKGLNLVRSGRLQQGRQVLESFLKEHPGHSLVPNAMYWIGESWYGNKQYPQAILAFKDVVTKYPQHHKAQAALLKIGMSYRNVGDKDNALFYLRTLVEDHPGSSPAKMAERLLREIPE</sequence>
<dbReference type="AlphaFoldDB" id="A0A1T4XYM8"/>
<name>A0A1T4XYM8_9BACT</name>
<evidence type="ECO:0000313" key="5">
    <source>
        <dbReference type="Proteomes" id="UP000190027"/>
    </source>
</evidence>
<protein>
    <submittedName>
        <fullName evidence="4">Tol-pal system protein YbgF</fullName>
    </submittedName>
</protein>
<keyword evidence="1" id="KW-0175">Coiled coil</keyword>
<gene>
    <name evidence="4" type="ORF">SAMN02745704_02554</name>
</gene>
<dbReference type="Pfam" id="PF13432">
    <property type="entry name" value="TPR_16"/>
    <property type="match status" value="1"/>
</dbReference>
<feature type="chain" id="PRO_5039943626" evidence="3">
    <location>
        <begin position="30"/>
        <end position="299"/>
    </location>
</feature>
<accession>A0A1T4XYM8</accession>
<evidence type="ECO:0000313" key="4">
    <source>
        <dbReference type="EMBL" id="SKA94141.1"/>
    </source>
</evidence>
<dbReference type="HAMAP" id="MF_02066">
    <property type="entry name" value="CpoB"/>
    <property type="match status" value="1"/>
</dbReference>